<evidence type="ECO:0000313" key="1">
    <source>
        <dbReference type="EMBL" id="EID75091.1"/>
    </source>
</evidence>
<dbReference type="eggNOG" id="ENOG50331PZ">
    <property type="taxonomic scope" value="Bacteria"/>
</dbReference>
<accession>I0WFC5</accession>
<sequence>MCLTFYANAQKPSEDSKERIKALKVAYITENLDLTPEEAVKFWPIYNAYEERVHHLKYVELRPIRAQFRDNAISEAKARELLDKAIDIDDKIHRERQQLIRNLRKEISAKKVMMLKKTEDDFYHQLYKQLRDKKSKN</sequence>
<name>I0WFC5_9FLAO</name>
<dbReference type="Proteomes" id="UP000005938">
    <property type="component" value="Unassembled WGS sequence"/>
</dbReference>
<gene>
    <name evidence="1" type="ORF">W5A_07142</name>
</gene>
<comment type="caution">
    <text evidence="1">The sequence shown here is derived from an EMBL/GenBank/DDBJ whole genome shotgun (WGS) entry which is preliminary data.</text>
</comment>
<evidence type="ECO:0000313" key="2">
    <source>
        <dbReference type="Proteomes" id="UP000005938"/>
    </source>
</evidence>
<dbReference type="STRING" id="946077.W5A_07142"/>
<proteinExistence type="predicted"/>
<protein>
    <recommendedName>
        <fullName evidence="3">Sensor of ECF-type sigma factor</fullName>
    </recommendedName>
</protein>
<keyword evidence="2" id="KW-1185">Reference proteome</keyword>
<dbReference type="EMBL" id="AJJU01000007">
    <property type="protein sequence ID" value="EID75091.1"/>
    <property type="molecule type" value="Genomic_DNA"/>
</dbReference>
<dbReference type="AlphaFoldDB" id="I0WFC5"/>
<evidence type="ECO:0008006" key="3">
    <source>
        <dbReference type="Google" id="ProtNLM"/>
    </source>
</evidence>
<organism evidence="1 2">
    <name type="scientific">Imtechella halotolerans K1</name>
    <dbReference type="NCBI Taxonomy" id="946077"/>
    <lineage>
        <taxon>Bacteria</taxon>
        <taxon>Pseudomonadati</taxon>
        <taxon>Bacteroidota</taxon>
        <taxon>Flavobacteriia</taxon>
        <taxon>Flavobacteriales</taxon>
        <taxon>Flavobacteriaceae</taxon>
        <taxon>Imtechella</taxon>
    </lineage>
</organism>
<reference evidence="1 2" key="1">
    <citation type="journal article" date="2012" name="J. Bacteriol.">
        <title>Genome Sequence of the Halotolerant Bacterium Imtechella halotolerans K1T.</title>
        <authorList>
            <person name="Kumar S."/>
            <person name="Vikram S."/>
            <person name="Subramanian S."/>
            <person name="Raghava G.P."/>
            <person name="Pinnaka A.K."/>
        </authorList>
    </citation>
    <scope>NUCLEOTIDE SEQUENCE [LARGE SCALE GENOMIC DNA]</scope>
    <source>
        <strain evidence="1 2">K1</strain>
    </source>
</reference>